<evidence type="ECO:0000256" key="1">
    <source>
        <dbReference type="SAM" id="SignalP"/>
    </source>
</evidence>
<sequence length="324" mass="36025">MGLSRAILLHIMISIVGVSTKQLTPFIDIELHAEWTNISTVKVTCEVVIDTFSLPITFTMMAILRETPSETRFSKIVSIIRSSIRSTPRISSFFPSSEPWTVSFENDVANANITSLKLLLQLTEFECKDTGDYKCITVVNNRIDITQIDIGDQIIFLAPISINLNFTPQMGDLESESINDVGDNVTLTCTVTGPPTLKIVWKSISLSSDEREYSLSTRKNQSSGTTDCTIHTTVFNKTLEIDDNGIILCCIVRDTDNNELMKKNFTIWLKGFQSHVTNMTVPTLYLTANVTANLTAHFRAVASTVKQSLAMILSICICKTFVTD</sequence>
<dbReference type="InterPro" id="IPR007110">
    <property type="entry name" value="Ig-like_dom"/>
</dbReference>
<feature type="domain" description="Ig-like" evidence="2">
    <location>
        <begin position="168"/>
        <end position="266"/>
    </location>
</feature>
<evidence type="ECO:0000313" key="3">
    <source>
        <dbReference type="Proteomes" id="UP001165740"/>
    </source>
</evidence>
<gene>
    <name evidence="4" type="primary">LOC106062799</name>
</gene>
<reference evidence="4" key="1">
    <citation type="submission" date="2025-08" db="UniProtKB">
        <authorList>
            <consortium name="RefSeq"/>
        </authorList>
    </citation>
    <scope>IDENTIFICATION</scope>
</reference>
<accession>A0A9W3B1M4</accession>
<evidence type="ECO:0000259" key="2">
    <source>
        <dbReference type="PROSITE" id="PS50835"/>
    </source>
</evidence>
<dbReference type="PROSITE" id="PS50835">
    <property type="entry name" value="IG_LIKE"/>
    <property type="match status" value="1"/>
</dbReference>
<dbReference type="Gene3D" id="2.60.40.10">
    <property type="entry name" value="Immunoglobulins"/>
    <property type="match status" value="1"/>
</dbReference>
<keyword evidence="1" id="KW-0732">Signal</keyword>
<evidence type="ECO:0000313" key="4">
    <source>
        <dbReference type="RefSeq" id="XP_055893372.1"/>
    </source>
</evidence>
<dbReference type="AlphaFoldDB" id="A0A9W3B1M4"/>
<dbReference type="InterPro" id="IPR013783">
    <property type="entry name" value="Ig-like_fold"/>
</dbReference>
<dbReference type="OrthoDB" id="10313888at2759"/>
<dbReference type="RefSeq" id="XP_055893372.1">
    <property type="nucleotide sequence ID" value="XM_056037397.1"/>
</dbReference>
<keyword evidence="3" id="KW-1185">Reference proteome</keyword>
<feature type="chain" id="PRO_5040794044" evidence="1">
    <location>
        <begin position="21"/>
        <end position="324"/>
    </location>
</feature>
<name>A0A9W3B1M4_BIOGL</name>
<dbReference type="Proteomes" id="UP001165740">
    <property type="component" value="Chromosome 8"/>
</dbReference>
<dbReference type="GeneID" id="106062799"/>
<feature type="signal peptide" evidence="1">
    <location>
        <begin position="1"/>
        <end position="20"/>
    </location>
</feature>
<organism evidence="3 4">
    <name type="scientific">Biomphalaria glabrata</name>
    <name type="common">Bloodfluke planorb</name>
    <name type="synonym">Freshwater snail</name>
    <dbReference type="NCBI Taxonomy" id="6526"/>
    <lineage>
        <taxon>Eukaryota</taxon>
        <taxon>Metazoa</taxon>
        <taxon>Spiralia</taxon>
        <taxon>Lophotrochozoa</taxon>
        <taxon>Mollusca</taxon>
        <taxon>Gastropoda</taxon>
        <taxon>Heterobranchia</taxon>
        <taxon>Euthyneura</taxon>
        <taxon>Panpulmonata</taxon>
        <taxon>Hygrophila</taxon>
        <taxon>Lymnaeoidea</taxon>
        <taxon>Planorbidae</taxon>
        <taxon>Biomphalaria</taxon>
    </lineage>
</organism>
<dbReference type="InterPro" id="IPR036179">
    <property type="entry name" value="Ig-like_dom_sf"/>
</dbReference>
<dbReference type="SUPFAM" id="SSF48726">
    <property type="entry name" value="Immunoglobulin"/>
    <property type="match status" value="1"/>
</dbReference>
<proteinExistence type="predicted"/>
<protein>
    <submittedName>
        <fullName evidence="4">Uncharacterized protein LOC106062799 isoform X1</fullName>
    </submittedName>
</protein>